<keyword evidence="7" id="KW-1185">Reference proteome</keyword>
<dbReference type="InterPro" id="IPR027417">
    <property type="entry name" value="P-loop_NTPase"/>
</dbReference>
<dbReference type="SMART" id="SM00174">
    <property type="entry name" value="RHO"/>
    <property type="match status" value="1"/>
</dbReference>
<dbReference type="Pfam" id="PF00071">
    <property type="entry name" value="Ras"/>
    <property type="match status" value="1"/>
</dbReference>
<gene>
    <name evidence="6" type="ORF">D9613_008982</name>
</gene>
<evidence type="ECO:0000313" key="7">
    <source>
        <dbReference type="Proteomes" id="UP000521872"/>
    </source>
</evidence>
<evidence type="ECO:0000256" key="1">
    <source>
        <dbReference type="ARBA" id="ARBA00008344"/>
    </source>
</evidence>
<evidence type="ECO:0000256" key="5">
    <source>
        <dbReference type="SAM" id="MobiDB-lite"/>
    </source>
</evidence>
<dbReference type="GO" id="GO:0005525">
    <property type="term" value="F:GTP binding"/>
    <property type="evidence" value="ECO:0007669"/>
    <property type="project" value="InterPro"/>
</dbReference>
<dbReference type="SMART" id="SM00173">
    <property type="entry name" value="RAS"/>
    <property type="match status" value="1"/>
</dbReference>
<dbReference type="EMBL" id="JAACJL010000002">
    <property type="protein sequence ID" value="KAF4622081.1"/>
    <property type="molecule type" value="Genomic_DNA"/>
</dbReference>
<keyword evidence="3" id="KW-0378">Hydrolase</keyword>
<dbReference type="AlphaFoldDB" id="A0A8H4R3G8"/>
<name>A0A8H4R3G8_9AGAR</name>
<dbReference type="PANTHER" id="PTHR45704">
    <property type="entry name" value="RAS-LIKE FAMILY MEMBER 11"/>
    <property type="match status" value="1"/>
</dbReference>
<dbReference type="SUPFAM" id="SSF52540">
    <property type="entry name" value="P-loop containing nucleoside triphosphate hydrolases"/>
    <property type="match status" value="1"/>
</dbReference>
<evidence type="ECO:0000256" key="3">
    <source>
        <dbReference type="ARBA" id="ARBA00022801"/>
    </source>
</evidence>
<dbReference type="Proteomes" id="UP000521872">
    <property type="component" value="Unassembled WGS sequence"/>
</dbReference>
<dbReference type="GO" id="GO:0003925">
    <property type="term" value="F:G protein activity"/>
    <property type="evidence" value="ECO:0007669"/>
    <property type="project" value="UniProtKB-EC"/>
</dbReference>
<feature type="compositionally biased region" description="Polar residues" evidence="5">
    <location>
        <begin position="116"/>
        <end position="128"/>
    </location>
</feature>
<dbReference type="InterPro" id="IPR051065">
    <property type="entry name" value="Ras-related_GTPase"/>
</dbReference>
<dbReference type="PROSITE" id="PS51419">
    <property type="entry name" value="RAB"/>
    <property type="match status" value="1"/>
</dbReference>
<dbReference type="PRINTS" id="PR00449">
    <property type="entry name" value="RASTRNSFRMNG"/>
</dbReference>
<feature type="compositionally biased region" description="Basic and acidic residues" evidence="5">
    <location>
        <begin position="137"/>
        <end position="155"/>
    </location>
</feature>
<accession>A0A8H4R3G8</accession>
<comment type="similarity">
    <text evidence="1">Belongs to the small GTPase superfamily. Ras family.</text>
</comment>
<dbReference type="SMART" id="SM00175">
    <property type="entry name" value="RAB"/>
    <property type="match status" value="1"/>
</dbReference>
<evidence type="ECO:0000256" key="4">
    <source>
        <dbReference type="ARBA" id="ARBA00048098"/>
    </source>
</evidence>
<dbReference type="Gene3D" id="3.40.50.300">
    <property type="entry name" value="P-loop containing nucleotide triphosphate hydrolases"/>
    <property type="match status" value="1"/>
</dbReference>
<feature type="region of interest" description="Disordered" evidence="5">
    <location>
        <begin position="116"/>
        <end position="155"/>
    </location>
</feature>
<organism evidence="6 7">
    <name type="scientific">Agrocybe pediades</name>
    <dbReference type="NCBI Taxonomy" id="84607"/>
    <lineage>
        <taxon>Eukaryota</taxon>
        <taxon>Fungi</taxon>
        <taxon>Dikarya</taxon>
        <taxon>Basidiomycota</taxon>
        <taxon>Agaricomycotina</taxon>
        <taxon>Agaricomycetes</taxon>
        <taxon>Agaricomycetidae</taxon>
        <taxon>Agaricales</taxon>
        <taxon>Agaricineae</taxon>
        <taxon>Strophariaceae</taxon>
        <taxon>Agrocybe</taxon>
    </lineage>
</organism>
<comment type="catalytic activity">
    <reaction evidence="4">
        <text>GTP + H2O = GDP + phosphate + H(+)</text>
        <dbReference type="Rhea" id="RHEA:19669"/>
        <dbReference type="ChEBI" id="CHEBI:15377"/>
        <dbReference type="ChEBI" id="CHEBI:15378"/>
        <dbReference type="ChEBI" id="CHEBI:37565"/>
        <dbReference type="ChEBI" id="CHEBI:43474"/>
        <dbReference type="ChEBI" id="CHEBI:58189"/>
        <dbReference type="EC" id="3.6.5.2"/>
    </reaction>
</comment>
<dbReference type="EC" id="3.6.5.2" evidence="2"/>
<protein>
    <recommendedName>
        <fullName evidence="2">small monomeric GTPase</fullName>
        <ecNumber evidence="2">3.6.5.2</ecNumber>
    </recommendedName>
</protein>
<comment type="caution">
    <text evidence="6">The sequence shown here is derived from an EMBL/GenBank/DDBJ whole genome shotgun (WGS) entry which is preliminary data.</text>
</comment>
<reference evidence="6 7" key="1">
    <citation type="submission" date="2019-12" db="EMBL/GenBank/DDBJ databases">
        <authorList>
            <person name="Floudas D."/>
            <person name="Bentzer J."/>
            <person name="Ahren D."/>
            <person name="Johansson T."/>
            <person name="Persson P."/>
            <person name="Tunlid A."/>
        </authorList>
    </citation>
    <scope>NUCLEOTIDE SEQUENCE [LARGE SCALE GENOMIC DNA]</scope>
    <source>
        <strain evidence="6 7">CBS 102.39</strain>
    </source>
</reference>
<dbReference type="InterPro" id="IPR001806">
    <property type="entry name" value="Small_GTPase"/>
</dbReference>
<evidence type="ECO:0000313" key="6">
    <source>
        <dbReference type="EMBL" id="KAF4622081.1"/>
    </source>
</evidence>
<proteinExistence type="inferred from homology"/>
<dbReference type="PROSITE" id="PS51421">
    <property type="entry name" value="RAS"/>
    <property type="match status" value="1"/>
</dbReference>
<evidence type="ECO:0000256" key="2">
    <source>
        <dbReference type="ARBA" id="ARBA00011984"/>
    </source>
</evidence>
<sequence length="155" mass="17675">MDPVSSIHARFNRVPFIVFLTDREADGVVLVYSIASRRSFARIQDIWQSMKRLRRDEPAFILVGNMSDKDDVREVSRQEGATLAFRLGCQFVETSAKTGENVDSVYRDVVRSLRQARTSMPHKSSQAQPAKHTKRTKDRDGRGKNKKSDTKCVVM</sequence>